<gene>
    <name evidence="1" type="ORF">L1987_34395</name>
</gene>
<evidence type="ECO:0000313" key="1">
    <source>
        <dbReference type="EMBL" id="KAI3799105.1"/>
    </source>
</evidence>
<comment type="caution">
    <text evidence="1">The sequence shown here is derived from an EMBL/GenBank/DDBJ whole genome shotgun (WGS) entry which is preliminary data.</text>
</comment>
<protein>
    <submittedName>
        <fullName evidence="1">Uncharacterized protein</fullName>
    </submittedName>
</protein>
<reference evidence="2" key="1">
    <citation type="journal article" date="2022" name="Mol. Ecol. Resour.">
        <title>The genomes of chicory, endive, great burdock and yacon provide insights into Asteraceae palaeo-polyploidization history and plant inulin production.</title>
        <authorList>
            <person name="Fan W."/>
            <person name="Wang S."/>
            <person name="Wang H."/>
            <person name="Wang A."/>
            <person name="Jiang F."/>
            <person name="Liu H."/>
            <person name="Zhao H."/>
            <person name="Xu D."/>
            <person name="Zhang Y."/>
        </authorList>
    </citation>
    <scope>NUCLEOTIDE SEQUENCE [LARGE SCALE GENOMIC DNA]</scope>
    <source>
        <strain evidence="2">cv. Yunnan</strain>
    </source>
</reference>
<name>A0ACB9HV40_9ASTR</name>
<dbReference type="Proteomes" id="UP001056120">
    <property type="component" value="Linkage Group LG11"/>
</dbReference>
<keyword evidence="2" id="KW-1185">Reference proteome</keyword>
<evidence type="ECO:0000313" key="2">
    <source>
        <dbReference type="Proteomes" id="UP001056120"/>
    </source>
</evidence>
<organism evidence="1 2">
    <name type="scientific">Smallanthus sonchifolius</name>
    <dbReference type="NCBI Taxonomy" id="185202"/>
    <lineage>
        <taxon>Eukaryota</taxon>
        <taxon>Viridiplantae</taxon>
        <taxon>Streptophyta</taxon>
        <taxon>Embryophyta</taxon>
        <taxon>Tracheophyta</taxon>
        <taxon>Spermatophyta</taxon>
        <taxon>Magnoliopsida</taxon>
        <taxon>eudicotyledons</taxon>
        <taxon>Gunneridae</taxon>
        <taxon>Pentapetalae</taxon>
        <taxon>asterids</taxon>
        <taxon>campanulids</taxon>
        <taxon>Asterales</taxon>
        <taxon>Asteraceae</taxon>
        <taxon>Asteroideae</taxon>
        <taxon>Heliantheae alliance</taxon>
        <taxon>Millerieae</taxon>
        <taxon>Smallanthus</taxon>
    </lineage>
</organism>
<reference evidence="1 2" key="2">
    <citation type="journal article" date="2022" name="Mol. Ecol. Resour.">
        <title>The genomes of chicory, endive, great burdock and yacon provide insights into Asteraceae paleo-polyploidization history and plant inulin production.</title>
        <authorList>
            <person name="Fan W."/>
            <person name="Wang S."/>
            <person name="Wang H."/>
            <person name="Wang A."/>
            <person name="Jiang F."/>
            <person name="Liu H."/>
            <person name="Zhao H."/>
            <person name="Xu D."/>
            <person name="Zhang Y."/>
        </authorList>
    </citation>
    <scope>NUCLEOTIDE SEQUENCE [LARGE SCALE GENOMIC DNA]</scope>
    <source>
        <strain evidence="2">cv. Yunnan</strain>
        <tissue evidence="1">Leaves</tissue>
    </source>
</reference>
<sequence length="104" mass="11403">MASTKPPKISKCDKVVMWILSLKKLMVVMQIPPLFSPSCFLHSVSLAQKPMMHLTRMETLQSSGILLVGPLMAMLLLLQCTTSNSTATSHLQGGPWVGPGLRKR</sequence>
<accession>A0ACB9HV40</accession>
<proteinExistence type="predicted"/>
<dbReference type="EMBL" id="CM042028">
    <property type="protein sequence ID" value="KAI3799105.1"/>
    <property type="molecule type" value="Genomic_DNA"/>
</dbReference>